<evidence type="ECO:0000256" key="2">
    <source>
        <dbReference type="ARBA" id="ARBA00006171"/>
    </source>
</evidence>
<accession>A0ABR9CBV5</accession>
<dbReference type="SFLD" id="SFLDG01129">
    <property type="entry name" value="C1.5:_HAD__Beta-PGM__Phosphata"/>
    <property type="match status" value="1"/>
</dbReference>
<comment type="cofactor">
    <cofactor evidence="1">
        <name>Mg(2+)</name>
        <dbReference type="ChEBI" id="CHEBI:18420"/>
    </cofactor>
</comment>
<name>A0ABR9CBV5_9HYPH</name>
<dbReference type="Pfam" id="PF00702">
    <property type="entry name" value="Hydrolase"/>
    <property type="match status" value="1"/>
</dbReference>
<dbReference type="InterPro" id="IPR023198">
    <property type="entry name" value="PGP-like_dom2"/>
</dbReference>
<dbReference type="Gene3D" id="1.10.150.240">
    <property type="entry name" value="Putative phosphatase, domain 2"/>
    <property type="match status" value="1"/>
</dbReference>
<dbReference type="NCBIfam" id="TIGR01509">
    <property type="entry name" value="HAD-SF-IA-v3"/>
    <property type="match status" value="1"/>
</dbReference>
<comment type="similarity">
    <text evidence="2">Belongs to the HAD-like hydrolase superfamily. CbbY/CbbZ/Gph/YieH family.</text>
</comment>
<keyword evidence="3" id="KW-0479">Metal-binding</keyword>
<keyword evidence="6" id="KW-1185">Reference proteome</keyword>
<evidence type="ECO:0000256" key="1">
    <source>
        <dbReference type="ARBA" id="ARBA00001946"/>
    </source>
</evidence>
<dbReference type="InterPro" id="IPR051600">
    <property type="entry name" value="Beta-PGM-like"/>
</dbReference>
<evidence type="ECO:0000313" key="6">
    <source>
        <dbReference type="Proteomes" id="UP000615687"/>
    </source>
</evidence>
<evidence type="ECO:0000256" key="4">
    <source>
        <dbReference type="ARBA" id="ARBA00022842"/>
    </source>
</evidence>
<dbReference type="InterPro" id="IPR006439">
    <property type="entry name" value="HAD-SF_hydro_IA"/>
</dbReference>
<dbReference type="Gene3D" id="3.40.50.1000">
    <property type="entry name" value="HAD superfamily/HAD-like"/>
    <property type="match status" value="1"/>
</dbReference>
<dbReference type="InterPro" id="IPR036412">
    <property type="entry name" value="HAD-like_sf"/>
</dbReference>
<evidence type="ECO:0000256" key="3">
    <source>
        <dbReference type="ARBA" id="ARBA00022723"/>
    </source>
</evidence>
<protein>
    <submittedName>
        <fullName evidence="5">HAD family phosphatase</fullName>
    </submittedName>
</protein>
<dbReference type="PANTHER" id="PTHR46193:SF10">
    <property type="entry name" value="6-PHOSPHOGLUCONATE PHOSPHATASE"/>
    <property type="match status" value="1"/>
</dbReference>
<dbReference type="SFLD" id="SFLDS00003">
    <property type="entry name" value="Haloacid_Dehalogenase"/>
    <property type="match status" value="1"/>
</dbReference>
<dbReference type="RefSeq" id="WP_192109803.1">
    <property type="nucleotide sequence ID" value="NZ_JACYXJ010000005.1"/>
</dbReference>
<dbReference type="InterPro" id="IPR023214">
    <property type="entry name" value="HAD_sf"/>
</dbReference>
<dbReference type="Proteomes" id="UP000615687">
    <property type="component" value="Unassembled WGS sequence"/>
</dbReference>
<dbReference type="EMBL" id="JACYXJ010000005">
    <property type="protein sequence ID" value="MBD8877374.1"/>
    <property type="molecule type" value="Genomic_DNA"/>
</dbReference>
<sequence>MSLARQPIIFDCDGVLINSEVIYHAVEMEFLGQIGLTYEPIAYRTRFTGLHGRDFMAAIKADYAALAKGPFPDDFQESMTTEMYRRMESELTCVSGIQSFLALHKGPRAVASSSGLKGLKRKLQITELAEHFDNHIYSGDQVEHGKPAPDLFLMAADRIGQPPAKCVVLEDSINGVKAGVAAGMTVWGFVGAGHADDGLADRLTDAGAHDVIGSFQQMTDRL</sequence>
<dbReference type="PANTHER" id="PTHR46193">
    <property type="entry name" value="6-PHOSPHOGLUCONATE PHOSPHATASE"/>
    <property type="match status" value="1"/>
</dbReference>
<organism evidence="5 6">
    <name type="scientific">Roseibium polysiphoniae</name>
    <dbReference type="NCBI Taxonomy" id="2571221"/>
    <lineage>
        <taxon>Bacteria</taxon>
        <taxon>Pseudomonadati</taxon>
        <taxon>Pseudomonadota</taxon>
        <taxon>Alphaproteobacteria</taxon>
        <taxon>Hyphomicrobiales</taxon>
        <taxon>Stappiaceae</taxon>
        <taxon>Roseibium</taxon>
    </lineage>
</organism>
<comment type="caution">
    <text evidence="5">The sequence shown here is derived from an EMBL/GenBank/DDBJ whole genome shotgun (WGS) entry which is preliminary data.</text>
</comment>
<dbReference type="SUPFAM" id="SSF56784">
    <property type="entry name" value="HAD-like"/>
    <property type="match status" value="1"/>
</dbReference>
<gene>
    <name evidence="5" type="ORF">IG617_13840</name>
</gene>
<proteinExistence type="inferred from homology"/>
<evidence type="ECO:0000313" key="5">
    <source>
        <dbReference type="EMBL" id="MBD8877374.1"/>
    </source>
</evidence>
<keyword evidence="4" id="KW-0460">Magnesium</keyword>
<reference evidence="5 6" key="1">
    <citation type="submission" date="2020-09" db="EMBL/GenBank/DDBJ databases">
        <title>The genome sequence of type strain Labrenzia polysiphoniae KACC 19711.</title>
        <authorList>
            <person name="Liu Y."/>
        </authorList>
    </citation>
    <scope>NUCLEOTIDE SEQUENCE [LARGE SCALE GENOMIC DNA]</scope>
    <source>
        <strain evidence="5 6">KACC 19711</strain>
    </source>
</reference>